<dbReference type="EMBL" id="CAMXCT020002113">
    <property type="protein sequence ID" value="CAL1149156.1"/>
    <property type="molecule type" value="Genomic_DNA"/>
</dbReference>
<dbReference type="Proteomes" id="UP001152797">
    <property type="component" value="Unassembled WGS sequence"/>
</dbReference>
<evidence type="ECO:0000256" key="3">
    <source>
        <dbReference type="ARBA" id="ARBA00022989"/>
    </source>
</evidence>
<dbReference type="GO" id="GO:0015165">
    <property type="term" value="F:pyrimidine nucleotide-sugar transmembrane transporter activity"/>
    <property type="evidence" value="ECO:0007669"/>
    <property type="project" value="InterPro"/>
</dbReference>
<evidence type="ECO:0000313" key="9">
    <source>
        <dbReference type="Proteomes" id="UP001152797"/>
    </source>
</evidence>
<accession>A0A9P1G198</accession>
<dbReference type="EMBL" id="CAMXCT030002113">
    <property type="protein sequence ID" value="CAL4783093.1"/>
    <property type="molecule type" value="Genomic_DNA"/>
</dbReference>
<feature type="transmembrane region" description="Helical" evidence="5">
    <location>
        <begin position="167"/>
        <end position="184"/>
    </location>
</feature>
<gene>
    <name evidence="6" type="ORF">C1SCF055_LOCUS22307</name>
</gene>
<evidence type="ECO:0000256" key="2">
    <source>
        <dbReference type="ARBA" id="ARBA00022692"/>
    </source>
</evidence>
<protein>
    <submittedName>
        <fullName evidence="8">UDP-N-acetylglucosamine transporter ROCK1 (CMP-sialic acid transporter 5) (CMP-SA-Tr 5) (CMP-Sia-Tr 5) (Protein REPRESSOR OF CYTOKININ DEFICIENCY 1)</fullName>
    </submittedName>
</protein>
<evidence type="ECO:0000256" key="5">
    <source>
        <dbReference type="SAM" id="Phobius"/>
    </source>
</evidence>
<evidence type="ECO:0000256" key="1">
    <source>
        <dbReference type="ARBA" id="ARBA00004141"/>
    </source>
</evidence>
<keyword evidence="4 5" id="KW-0472">Membrane</keyword>
<dbReference type="AlphaFoldDB" id="A0A9P1G198"/>
<evidence type="ECO:0000313" key="7">
    <source>
        <dbReference type="EMBL" id="CAL1149156.1"/>
    </source>
</evidence>
<feature type="transmembrane region" description="Helical" evidence="5">
    <location>
        <begin position="70"/>
        <end position="94"/>
    </location>
</feature>
<dbReference type="InterPro" id="IPR007271">
    <property type="entry name" value="Nuc_sug_transpt"/>
</dbReference>
<comment type="caution">
    <text evidence="6">The sequence shown here is derived from an EMBL/GenBank/DDBJ whole genome shotgun (WGS) entry which is preliminary data.</text>
</comment>
<dbReference type="PANTHER" id="PTHR10231">
    <property type="entry name" value="NUCLEOTIDE-SUGAR TRANSMEMBRANE TRANSPORTER"/>
    <property type="match status" value="1"/>
</dbReference>
<evidence type="ECO:0000313" key="6">
    <source>
        <dbReference type="EMBL" id="CAI3995781.1"/>
    </source>
</evidence>
<reference evidence="7" key="2">
    <citation type="submission" date="2024-04" db="EMBL/GenBank/DDBJ databases">
        <authorList>
            <person name="Chen Y."/>
            <person name="Shah S."/>
            <person name="Dougan E. K."/>
            <person name="Thang M."/>
            <person name="Chan C."/>
        </authorList>
    </citation>
    <scope>NUCLEOTIDE SEQUENCE [LARGE SCALE GENOMIC DNA]</scope>
</reference>
<dbReference type="Pfam" id="PF04142">
    <property type="entry name" value="Nuc_sug_transp"/>
    <property type="match status" value="1"/>
</dbReference>
<organism evidence="6">
    <name type="scientific">Cladocopium goreaui</name>
    <dbReference type="NCBI Taxonomy" id="2562237"/>
    <lineage>
        <taxon>Eukaryota</taxon>
        <taxon>Sar</taxon>
        <taxon>Alveolata</taxon>
        <taxon>Dinophyceae</taxon>
        <taxon>Suessiales</taxon>
        <taxon>Symbiodiniaceae</taxon>
        <taxon>Cladocopium</taxon>
    </lineage>
</organism>
<reference evidence="6" key="1">
    <citation type="submission" date="2022-10" db="EMBL/GenBank/DDBJ databases">
        <authorList>
            <person name="Chen Y."/>
            <person name="Dougan E. K."/>
            <person name="Chan C."/>
            <person name="Rhodes N."/>
            <person name="Thang M."/>
        </authorList>
    </citation>
    <scope>NUCLEOTIDE SEQUENCE</scope>
</reference>
<feature type="transmembrane region" description="Helical" evidence="5">
    <location>
        <begin position="37"/>
        <end position="58"/>
    </location>
</feature>
<dbReference type="NCBIfam" id="TIGR00803">
    <property type="entry name" value="nst"/>
    <property type="match status" value="1"/>
</dbReference>
<keyword evidence="9" id="KW-1185">Reference proteome</keyword>
<keyword evidence="3 5" id="KW-1133">Transmembrane helix</keyword>
<comment type="subcellular location">
    <subcellularLocation>
        <location evidence="1">Membrane</location>
        <topology evidence="1">Multi-pass membrane protein</topology>
    </subcellularLocation>
</comment>
<dbReference type="GO" id="GO:0000139">
    <property type="term" value="C:Golgi membrane"/>
    <property type="evidence" value="ECO:0007669"/>
    <property type="project" value="InterPro"/>
</dbReference>
<dbReference type="OrthoDB" id="408493at2759"/>
<sequence>MVAEVDAAGWPGFAILLRRTGMKMPSWKIRMAESGSLLRSMAQGHFVCLVLLAAQFGLQPLLAKRLLPKGAFASVILLSSNAMKILISAAVLLLGSNREQLKELARSWTFRDSTLKAGLPSALFAGQGWLIQVGQTHLDSLTFNLLNQTKTLSAALICYLMLGRRQSLMQCFALFLLFLSALLLAKKKATPVTPMEDLARDDHFWLGVVPVLCAVLSSGLTAALTQRALKGSEGRNSWLYSMEISIWGSFFLICGQLIQHAALEGTLSREGGWLATNFQGWSAQCILPISTQACGGILVGLVTKYSDAVKKGFALVAGIVLTTVSQAMLEDTPLTSRHLLAAVLVAVSTVLHSTFPPQPQLQKSKTI</sequence>
<feature type="transmembrane region" description="Helical" evidence="5">
    <location>
        <begin position="204"/>
        <end position="225"/>
    </location>
</feature>
<evidence type="ECO:0000256" key="4">
    <source>
        <dbReference type="ARBA" id="ARBA00023136"/>
    </source>
</evidence>
<proteinExistence type="predicted"/>
<name>A0A9P1G198_9DINO</name>
<evidence type="ECO:0000313" key="8">
    <source>
        <dbReference type="EMBL" id="CAL4783093.1"/>
    </source>
</evidence>
<feature type="transmembrane region" description="Helical" evidence="5">
    <location>
        <begin position="237"/>
        <end position="258"/>
    </location>
</feature>
<keyword evidence="2 5" id="KW-0812">Transmembrane</keyword>
<feature type="transmembrane region" description="Helical" evidence="5">
    <location>
        <begin position="278"/>
        <end position="301"/>
    </location>
</feature>
<dbReference type="EMBL" id="CAMXCT010002113">
    <property type="protein sequence ID" value="CAI3995781.1"/>
    <property type="molecule type" value="Genomic_DNA"/>
</dbReference>